<dbReference type="PROSITE" id="PS51464">
    <property type="entry name" value="SIS"/>
    <property type="match status" value="1"/>
</dbReference>
<dbReference type="InterPro" id="IPR047640">
    <property type="entry name" value="RpiR-like"/>
</dbReference>
<dbReference type="PROSITE" id="PS51071">
    <property type="entry name" value="HTH_RPIR"/>
    <property type="match status" value="1"/>
</dbReference>
<dbReference type="Proteomes" id="UP000035762">
    <property type="component" value="Unassembled WGS sequence"/>
</dbReference>
<keyword evidence="3" id="KW-0804">Transcription</keyword>
<dbReference type="Pfam" id="PF01418">
    <property type="entry name" value="HTH_6"/>
    <property type="match status" value="1"/>
</dbReference>
<dbReference type="CDD" id="cd05013">
    <property type="entry name" value="SIS_RpiR"/>
    <property type="match status" value="1"/>
</dbReference>
<evidence type="ECO:0000256" key="2">
    <source>
        <dbReference type="ARBA" id="ARBA00023125"/>
    </source>
</evidence>
<dbReference type="EMBL" id="CCAZ020000001">
    <property type="protein sequence ID" value="CEG06659.1"/>
    <property type="molecule type" value="Genomic_DNA"/>
</dbReference>
<evidence type="ECO:0000259" key="4">
    <source>
        <dbReference type="PROSITE" id="PS51071"/>
    </source>
</evidence>
<dbReference type="InterPro" id="IPR000281">
    <property type="entry name" value="HTH_RpiR"/>
</dbReference>
<dbReference type="Gene3D" id="3.40.50.10490">
    <property type="entry name" value="Glucose-6-phosphate isomerase like protein, domain 1"/>
    <property type="match status" value="1"/>
</dbReference>
<dbReference type="SUPFAM" id="SSF46689">
    <property type="entry name" value="Homeodomain-like"/>
    <property type="match status" value="1"/>
</dbReference>
<evidence type="ECO:0000313" key="7">
    <source>
        <dbReference type="Proteomes" id="UP000035762"/>
    </source>
</evidence>
<protein>
    <submittedName>
        <fullName evidence="6">HTH-type transcriptional regulator YbbH</fullName>
    </submittedName>
</protein>
<dbReference type="Pfam" id="PF01380">
    <property type="entry name" value="SIS"/>
    <property type="match status" value="1"/>
</dbReference>
<proteinExistence type="predicted"/>
<keyword evidence="2" id="KW-0238">DNA-binding</keyword>
<evidence type="ECO:0000256" key="3">
    <source>
        <dbReference type="ARBA" id="ARBA00023163"/>
    </source>
</evidence>
<name>A0A090MLU8_AFIFE</name>
<dbReference type="GO" id="GO:0003700">
    <property type="term" value="F:DNA-binding transcription factor activity"/>
    <property type="evidence" value="ECO:0007669"/>
    <property type="project" value="InterPro"/>
</dbReference>
<dbReference type="InterPro" id="IPR009057">
    <property type="entry name" value="Homeodomain-like_sf"/>
</dbReference>
<dbReference type="InterPro" id="IPR001347">
    <property type="entry name" value="SIS_dom"/>
</dbReference>
<dbReference type="PANTHER" id="PTHR30514">
    <property type="entry name" value="GLUCOKINASE"/>
    <property type="match status" value="1"/>
</dbReference>
<dbReference type="AlphaFoldDB" id="A0A090MLU8"/>
<dbReference type="Gene3D" id="1.10.10.10">
    <property type="entry name" value="Winged helix-like DNA-binding domain superfamily/Winged helix DNA-binding domain"/>
    <property type="match status" value="1"/>
</dbReference>
<dbReference type="GO" id="GO:1901135">
    <property type="term" value="P:carbohydrate derivative metabolic process"/>
    <property type="evidence" value="ECO:0007669"/>
    <property type="project" value="InterPro"/>
</dbReference>
<dbReference type="InterPro" id="IPR046348">
    <property type="entry name" value="SIS_dom_sf"/>
</dbReference>
<gene>
    <name evidence="6" type="primary">ybbH</name>
    <name evidence="6" type="ORF">BN961_00029</name>
</gene>
<dbReference type="GO" id="GO:0097367">
    <property type="term" value="F:carbohydrate derivative binding"/>
    <property type="evidence" value="ECO:0007669"/>
    <property type="project" value="InterPro"/>
</dbReference>
<dbReference type="GO" id="GO:0003677">
    <property type="term" value="F:DNA binding"/>
    <property type="evidence" value="ECO:0007669"/>
    <property type="project" value="UniProtKB-KW"/>
</dbReference>
<keyword evidence="7" id="KW-1185">Reference proteome</keyword>
<feature type="domain" description="SIS" evidence="5">
    <location>
        <begin position="112"/>
        <end position="249"/>
    </location>
</feature>
<keyword evidence="1" id="KW-0805">Transcription regulation</keyword>
<dbReference type="PANTHER" id="PTHR30514:SF18">
    <property type="entry name" value="RPIR-FAMILY TRANSCRIPTIONAL REGULATOR"/>
    <property type="match status" value="1"/>
</dbReference>
<evidence type="ECO:0000259" key="5">
    <source>
        <dbReference type="PROSITE" id="PS51464"/>
    </source>
</evidence>
<evidence type="ECO:0000256" key="1">
    <source>
        <dbReference type="ARBA" id="ARBA00023015"/>
    </source>
</evidence>
<dbReference type="OrthoDB" id="8683433at2"/>
<organism evidence="6 7">
    <name type="scientific">Afipia felis</name>
    <name type="common">Cat scratch disease bacillus</name>
    <dbReference type="NCBI Taxonomy" id="1035"/>
    <lineage>
        <taxon>Bacteria</taxon>
        <taxon>Pseudomonadati</taxon>
        <taxon>Pseudomonadota</taxon>
        <taxon>Alphaproteobacteria</taxon>
        <taxon>Hyphomicrobiales</taxon>
        <taxon>Nitrobacteraceae</taxon>
        <taxon>Afipia</taxon>
    </lineage>
</organism>
<accession>A0A090MLU8</accession>
<evidence type="ECO:0000313" key="6">
    <source>
        <dbReference type="EMBL" id="CEG06659.1"/>
    </source>
</evidence>
<dbReference type="STRING" id="1035.BN961_00029"/>
<dbReference type="InterPro" id="IPR035472">
    <property type="entry name" value="RpiR-like_SIS"/>
</dbReference>
<feature type="domain" description="HTH rpiR-type" evidence="4">
    <location>
        <begin position="1"/>
        <end position="64"/>
    </location>
</feature>
<comment type="caution">
    <text evidence="6">The sequence shown here is derived from an EMBL/GenBank/DDBJ whole genome shotgun (WGS) entry which is preliminary data.</text>
</comment>
<dbReference type="SUPFAM" id="SSF53697">
    <property type="entry name" value="SIS domain"/>
    <property type="match status" value="1"/>
</dbReference>
<sequence>MSPAEQRAVRFFQENREEVLIASAAALAARAKTSDATIVRATKALGFAGLDDLRRTLAGELRSLLTPAERLTRTLNEVGPSLSNAFEMTLEIHLRSLESLRRTITADQFERAVSSITKARRVLVFGLGPSSAMAAYLVIQLGRFGLDARSLTNTGLLFADDLRKLREGDLVVVLAYGRVYAELAVLLEEIQRRRLASLLLTDTLAPRLRRRVDLVLPVARGRADLLSMHTATLGLIEALLVGIAATRPRQTLASLKKLNQLRERLAGKGAHLPMSGSQTR</sequence>
<reference evidence="6 7" key="1">
    <citation type="journal article" date="2014" name="Genome Announc.">
        <title>Genome Sequence of Afipia felis Strain 76713, Isolated in Hospital Water Using an Amoeba Co-Culture Procedure.</title>
        <authorList>
            <person name="Benamar S."/>
            <person name="La Scola B."/>
            <person name="Croce O."/>
        </authorList>
    </citation>
    <scope>NUCLEOTIDE SEQUENCE [LARGE SCALE GENOMIC DNA]</scope>
    <source>
        <strain evidence="6 7">76713</strain>
    </source>
</reference>
<dbReference type="InterPro" id="IPR036388">
    <property type="entry name" value="WH-like_DNA-bd_sf"/>
</dbReference>